<feature type="region of interest" description="Disordered" evidence="1">
    <location>
        <begin position="29"/>
        <end position="51"/>
    </location>
</feature>
<gene>
    <name evidence="3" type="ORF">F8M41_006597</name>
</gene>
<organism evidence="3 4">
    <name type="scientific">Gigaspora margarita</name>
    <dbReference type="NCBI Taxonomy" id="4874"/>
    <lineage>
        <taxon>Eukaryota</taxon>
        <taxon>Fungi</taxon>
        <taxon>Fungi incertae sedis</taxon>
        <taxon>Mucoromycota</taxon>
        <taxon>Glomeromycotina</taxon>
        <taxon>Glomeromycetes</taxon>
        <taxon>Diversisporales</taxon>
        <taxon>Gigasporaceae</taxon>
        <taxon>Gigaspora</taxon>
    </lineage>
</organism>
<reference evidence="3 4" key="1">
    <citation type="journal article" date="2019" name="Environ. Microbiol.">
        <title>At the nexus of three kingdoms: the genome of the mycorrhizal fungus Gigaspora margarita provides insights into plant, endobacterial and fungal interactions.</title>
        <authorList>
            <person name="Venice F."/>
            <person name="Ghignone S."/>
            <person name="Salvioli di Fossalunga A."/>
            <person name="Amselem J."/>
            <person name="Novero M."/>
            <person name="Xianan X."/>
            <person name="Sedzielewska Toro K."/>
            <person name="Morin E."/>
            <person name="Lipzen A."/>
            <person name="Grigoriev I.V."/>
            <person name="Henrissat B."/>
            <person name="Martin F.M."/>
            <person name="Bonfante P."/>
        </authorList>
    </citation>
    <scope>NUCLEOTIDE SEQUENCE [LARGE SCALE GENOMIC DNA]</scope>
    <source>
        <strain evidence="3 4">BEG34</strain>
    </source>
</reference>
<keyword evidence="2" id="KW-1133">Transmembrane helix</keyword>
<sequence>MCSFPDSEGALKCIYVCYFNVLSKAEVRTASRDRQPPTTKNKTRPHDIPNGKRRFDLAKASVLLFFHGLGASSSTAALGLLGAFSSEAWLRGLPLRRFGT</sequence>
<evidence type="ECO:0000313" key="3">
    <source>
        <dbReference type="EMBL" id="KAF0540209.1"/>
    </source>
</evidence>
<accession>A0A8H4ERA2</accession>
<evidence type="ECO:0000256" key="1">
    <source>
        <dbReference type="SAM" id="MobiDB-lite"/>
    </source>
</evidence>
<evidence type="ECO:0000313" key="4">
    <source>
        <dbReference type="Proteomes" id="UP000439903"/>
    </source>
</evidence>
<protein>
    <submittedName>
        <fullName evidence="3">Uncharacterized protein</fullName>
    </submittedName>
</protein>
<dbReference type="EMBL" id="WTPW01000166">
    <property type="protein sequence ID" value="KAF0540209.1"/>
    <property type="molecule type" value="Genomic_DNA"/>
</dbReference>
<proteinExistence type="predicted"/>
<dbReference type="AlphaFoldDB" id="A0A8H4ERA2"/>
<keyword evidence="2" id="KW-0812">Transmembrane</keyword>
<keyword evidence="4" id="KW-1185">Reference proteome</keyword>
<keyword evidence="2" id="KW-0472">Membrane</keyword>
<feature type="transmembrane region" description="Helical" evidence="2">
    <location>
        <begin position="62"/>
        <end position="84"/>
    </location>
</feature>
<dbReference type="Proteomes" id="UP000439903">
    <property type="component" value="Unassembled WGS sequence"/>
</dbReference>
<name>A0A8H4ERA2_GIGMA</name>
<evidence type="ECO:0000256" key="2">
    <source>
        <dbReference type="SAM" id="Phobius"/>
    </source>
</evidence>
<comment type="caution">
    <text evidence="3">The sequence shown here is derived from an EMBL/GenBank/DDBJ whole genome shotgun (WGS) entry which is preliminary data.</text>
</comment>